<keyword evidence="2" id="KW-0472">Membrane</keyword>
<keyword evidence="4" id="KW-1185">Reference proteome</keyword>
<comment type="caution">
    <text evidence="3">The sequence shown here is derived from an EMBL/GenBank/DDBJ whole genome shotgun (WGS) entry which is preliminary data.</text>
</comment>
<reference evidence="3" key="1">
    <citation type="submission" date="2023-07" db="EMBL/GenBank/DDBJ databases">
        <title>Black Yeasts Isolated from many extreme environments.</title>
        <authorList>
            <person name="Coleine C."/>
            <person name="Stajich J.E."/>
            <person name="Selbmann L."/>
        </authorList>
    </citation>
    <scope>NUCLEOTIDE SEQUENCE</scope>
    <source>
        <strain evidence="3">CCFEE 5485</strain>
    </source>
</reference>
<feature type="transmembrane region" description="Helical" evidence="2">
    <location>
        <begin position="563"/>
        <end position="583"/>
    </location>
</feature>
<feature type="compositionally biased region" description="Polar residues" evidence="1">
    <location>
        <begin position="475"/>
        <end position="487"/>
    </location>
</feature>
<name>A0AAE1C5A3_9PEZI</name>
<evidence type="ECO:0000313" key="4">
    <source>
        <dbReference type="Proteomes" id="UP001274830"/>
    </source>
</evidence>
<feature type="region of interest" description="Disordered" evidence="1">
    <location>
        <begin position="463"/>
        <end position="491"/>
    </location>
</feature>
<keyword evidence="2" id="KW-1133">Transmembrane helix</keyword>
<sequence length="599" mass="65177">MATNGTTTSDSATLASQHQASGRSIFWAMASIALNAMLQPSFTGYLWSGDTFKDSLWPHRSSPFVCLMDAAADIWIMIEKVRKPELYGEDEERIQPTTLTMRLAIFVVGVLPQIIKLFSSTGIPITQAVAAVFVFATMTSMIRASCSAAPMSDIVYLAERALKKKAPEDMSSHDRDLPSFGEIICSAATTPHVLVLVCIWEHIFKITHIHSSSADINNLLQWASILASITCATYALQHTACVLATGKWYLPRSGPLFVFGLYTPVMLSKLLEHPDSSRRQMNGERINYWVQILSFLFHAAALSYVVALVLELLAKWLLRSSTKQKSNDDAVPMSELTGFSAEPSAGTTPADDSTTINVNTPTETVSGTSPGSEIPTSTSVQSDNPPLEDGTLRTETHVQESAEPAAAAVGAPTITPPLHAEKKRPSVFAEAFGDFLCFVAIIPLGFVIFVSAYIGTFHGAESDSADDDAAERGEASQQQSETSNESASPDAREPWSLMSFLVTIAIQPVVLLFKLPGQDKVVRPVVKFISYGIWRIVIAGMSMYGFAFNWVAAKIRANIRNRVCVAFGILNVMTAMITYLALFDTQGTYSPSWTTLLGK</sequence>
<feature type="region of interest" description="Disordered" evidence="1">
    <location>
        <begin position="326"/>
        <end position="417"/>
    </location>
</feature>
<evidence type="ECO:0000313" key="3">
    <source>
        <dbReference type="EMBL" id="KAK3678633.1"/>
    </source>
</evidence>
<dbReference type="EMBL" id="JAUTXT010000004">
    <property type="protein sequence ID" value="KAK3678633.1"/>
    <property type="molecule type" value="Genomic_DNA"/>
</dbReference>
<accession>A0AAE1C5A3</accession>
<feature type="compositionally biased region" description="Low complexity" evidence="1">
    <location>
        <begin position="402"/>
        <end position="417"/>
    </location>
</feature>
<gene>
    <name evidence="3" type="ORF">LTR78_001931</name>
</gene>
<feature type="transmembrane region" description="Helical" evidence="2">
    <location>
        <begin position="533"/>
        <end position="551"/>
    </location>
</feature>
<dbReference type="Proteomes" id="UP001274830">
    <property type="component" value="Unassembled WGS sequence"/>
</dbReference>
<feature type="transmembrane region" description="Helical" evidence="2">
    <location>
        <begin position="25"/>
        <end position="48"/>
    </location>
</feature>
<evidence type="ECO:0000256" key="2">
    <source>
        <dbReference type="SAM" id="Phobius"/>
    </source>
</evidence>
<dbReference type="AlphaFoldDB" id="A0AAE1C5A3"/>
<feature type="compositionally biased region" description="Polar residues" evidence="1">
    <location>
        <begin position="345"/>
        <end position="384"/>
    </location>
</feature>
<feature type="transmembrane region" description="Helical" evidence="2">
    <location>
        <begin position="288"/>
        <end position="310"/>
    </location>
</feature>
<evidence type="ECO:0000256" key="1">
    <source>
        <dbReference type="SAM" id="MobiDB-lite"/>
    </source>
</evidence>
<protein>
    <submittedName>
        <fullName evidence="3">Uncharacterized protein</fullName>
    </submittedName>
</protein>
<feature type="transmembrane region" description="Helical" evidence="2">
    <location>
        <begin position="431"/>
        <end position="454"/>
    </location>
</feature>
<organism evidence="3 4">
    <name type="scientific">Recurvomyces mirabilis</name>
    <dbReference type="NCBI Taxonomy" id="574656"/>
    <lineage>
        <taxon>Eukaryota</taxon>
        <taxon>Fungi</taxon>
        <taxon>Dikarya</taxon>
        <taxon>Ascomycota</taxon>
        <taxon>Pezizomycotina</taxon>
        <taxon>Dothideomycetes</taxon>
        <taxon>Dothideomycetidae</taxon>
        <taxon>Mycosphaerellales</taxon>
        <taxon>Teratosphaeriaceae</taxon>
        <taxon>Recurvomyces</taxon>
    </lineage>
</organism>
<feature type="transmembrane region" description="Helical" evidence="2">
    <location>
        <begin position="125"/>
        <end position="142"/>
    </location>
</feature>
<feature type="compositionally biased region" description="Basic and acidic residues" evidence="1">
    <location>
        <begin position="390"/>
        <end position="400"/>
    </location>
</feature>
<keyword evidence="2" id="KW-0812">Transmembrane</keyword>
<proteinExistence type="predicted"/>
<feature type="transmembrane region" description="Helical" evidence="2">
    <location>
        <begin position="495"/>
        <end position="513"/>
    </location>
</feature>